<dbReference type="PANTHER" id="PTHR38420:SF1">
    <property type="entry name" value="PUTATIVE (AFU_ORTHOLOGUE AFUA_5G14690)-RELATED"/>
    <property type="match status" value="1"/>
</dbReference>
<dbReference type="InterPro" id="IPR043171">
    <property type="entry name" value="Ap4A_phos1/2-like"/>
</dbReference>
<dbReference type="Proteomes" id="UP000077266">
    <property type="component" value="Unassembled WGS sequence"/>
</dbReference>
<sequence length="402" mass="44373">MWFSQAAGEFQRRAATLIPRHLSRSVRIPRLWIMEIRLFQSSCLHLPRTVKSRALAIPPSRPMATKKAIAQIVGRVPEVYDNAVAGGSVFYFPSTVETHAEAGTEFEIRLCPALLKKPILPTPHFESDQPPSEHRPAHKDPFAPPFDPALVVGELQNEEIEADHVFLLNKFSVVPHHFLMVTKEYESQTAPLTPGDLTHAYMTLIAARNAGKTMFAFYNCGDRSGASQPHKHLQFLPLSPEGAPIERLARTHVVEDISKPFSIQTLPYANYVLRLPPTTSSQTPGELADTLVFAYLALLDLVVSAARHQPAERQELAPGPPSYNVLLTLEHIHLIPRAQETHTLKGTGEKLSINSLGFAGMLLVKCDEEMQAVKSAGVCSILQDVGMLPVNIPSTTLNESDE</sequence>
<dbReference type="Pfam" id="PF09830">
    <property type="entry name" value="ATP_transf"/>
    <property type="match status" value="1"/>
</dbReference>
<evidence type="ECO:0000259" key="2">
    <source>
        <dbReference type="Pfam" id="PF09830"/>
    </source>
</evidence>
<feature type="region of interest" description="Disordered" evidence="1">
    <location>
        <begin position="122"/>
        <end position="141"/>
    </location>
</feature>
<dbReference type="EMBL" id="KV426295">
    <property type="protein sequence ID" value="KZV82965.1"/>
    <property type="molecule type" value="Genomic_DNA"/>
</dbReference>
<dbReference type="GO" id="GO:0009117">
    <property type="term" value="P:nucleotide metabolic process"/>
    <property type="evidence" value="ECO:0007669"/>
    <property type="project" value="InterPro"/>
</dbReference>
<dbReference type="GO" id="GO:0003877">
    <property type="term" value="F:ATP:ADP adenylyltransferase activity"/>
    <property type="evidence" value="ECO:0007669"/>
    <property type="project" value="InterPro"/>
</dbReference>
<dbReference type="InterPro" id="IPR036265">
    <property type="entry name" value="HIT-like_sf"/>
</dbReference>
<dbReference type="OrthoDB" id="10267950at2759"/>
<feature type="domain" description="ATP adenylyltransferase C-terminal" evidence="2">
    <location>
        <begin position="265"/>
        <end position="387"/>
    </location>
</feature>
<dbReference type="STRING" id="1314781.A0A165CRK1"/>
<proteinExistence type="predicted"/>
<evidence type="ECO:0000313" key="4">
    <source>
        <dbReference type="EMBL" id="KZV82965.1"/>
    </source>
</evidence>
<dbReference type="InterPro" id="IPR009163">
    <property type="entry name" value="Ap4A_phos1/2"/>
</dbReference>
<evidence type="ECO:0000313" key="5">
    <source>
        <dbReference type="Proteomes" id="UP000077266"/>
    </source>
</evidence>
<evidence type="ECO:0000256" key="1">
    <source>
        <dbReference type="SAM" id="MobiDB-lite"/>
    </source>
</evidence>
<gene>
    <name evidence="4" type="ORF">EXIGLDRAFT_754652</name>
</gene>
<protein>
    <submittedName>
        <fullName evidence="4">HIT-like protein</fullName>
    </submittedName>
</protein>
<dbReference type="Pfam" id="PF19327">
    <property type="entry name" value="Ap4A_phos_N"/>
    <property type="match status" value="1"/>
</dbReference>
<organism evidence="4 5">
    <name type="scientific">Exidia glandulosa HHB12029</name>
    <dbReference type="NCBI Taxonomy" id="1314781"/>
    <lineage>
        <taxon>Eukaryota</taxon>
        <taxon>Fungi</taxon>
        <taxon>Dikarya</taxon>
        <taxon>Basidiomycota</taxon>
        <taxon>Agaricomycotina</taxon>
        <taxon>Agaricomycetes</taxon>
        <taxon>Auriculariales</taxon>
        <taxon>Exidiaceae</taxon>
        <taxon>Exidia</taxon>
    </lineage>
</organism>
<dbReference type="InParanoid" id="A0A165CRK1"/>
<name>A0A165CRK1_EXIGL</name>
<dbReference type="InterPro" id="IPR019200">
    <property type="entry name" value="ATP_adenylylTrfase_C"/>
</dbReference>
<keyword evidence="5" id="KW-1185">Reference proteome</keyword>
<dbReference type="SUPFAM" id="SSF54197">
    <property type="entry name" value="HIT-like"/>
    <property type="match status" value="1"/>
</dbReference>
<accession>A0A165CRK1</accession>
<dbReference type="Gene3D" id="3.30.428.70">
    <property type="match status" value="1"/>
</dbReference>
<evidence type="ECO:0000259" key="3">
    <source>
        <dbReference type="Pfam" id="PF19327"/>
    </source>
</evidence>
<dbReference type="GO" id="GO:0005524">
    <property type="term" value="F:ATP binding"/>
    <property type="evidence" value="ECO:0007669"/>
    <property type="project" value="InterPro"/>
</dbReference>
<reference evidence="4 5" key="1">
    <citation type="journal article" date="2016" name="Mol. Biol. Evol.">
        <title>Comparative Genomics of Early-Diverging Mushroom-Forming Fungi Provides Insights into the Origins of Lignocellulose Decay Capabilities.</title>
        <authorList>
            <person name="Nagy L.G."/>
            <person name="Riley R."/>
            <person name="Tritt A."/>
            <person name="Adam C."/>
            <person name="Daum C."/>
            <person name="Floudas D."/>
            <person name="Sun H."/>
            <person name="Yadav J.S."/>
            <person name="Pangilinan J."/>
            <person name="Larsson K.H."/>
            <person name="Matsuura K."/>
            <person name="Barry K."/>
            <person name="Labutti K."/>
            <person name="Kuo R."/>
            <person name="Ohm R.A."/>
            <person name="Bhattacharya S.S."/>
            <person name="Shirouzu T."/>
            <person name="Yoshinaga Y."/>
            <person name="Martin F.M."/>
            <person name="Grigoriev I.V."/>
            <person name="Hibbett D.S."/>
        </authorList>
    </citation>
    <scope>NUCLEOTIDE SEQUENCE [LARGE SCALE GENOMIC DNA]</scope>
    <source>
        <strain evidence="4 5">HHB12029</strain>
    </source>
</reference>
<dbReference type="InterPro" id="IPR045759">
    <property type="entry name" value="Ap4A_phos1/2_N"/>
</dbReference>
<feature type="compositionally biased region" description="Basic and acidic residues" evidence="1">
    <location>
        <begin position="125"/>
        <end position="141"/>
    </location>
</feature>
<dbReference type="PANTHER" id="PTHR38420">
    <property type="entry name" value="AP-4-A PHOSPHORYLASE II"/>
    <property type="match status" value="1"/>
</dbReference>
<feature type="domain" description="Ap4A phosphorylase 1/2 N-terminal" evidence="3">
    <location>
        <begin position="72"/>
        <end position="239"/>
    </location>
</feature>
<dbReference type="AlphaFoldDB" id="A0A165CRK1"/>